<accession>A0A9N9S1D4</accession>
<name>A0A9N9S1D4_9DIPT</name>
<organism evidence="2 3">
    <name type="scientific">Chironomus riparius</name>
    <dbReference type="NCBI Taxonomy" id="315576"/>
    <lineage>
        <taxon>Eukaryota</taxon>
        <taxon>Metazoa</taxon>
        <taxon>Ecdysozoa</taxon>
        <taxon>Arthropoda</taxon>
        <taxon>Hexapoda</taxon>
        <taxon>Insecta</taxon>
        <taxon>Pterygota</taxon>
        <taxon>Neoptera</taxon>
        <taxon>Endopterygota</taxon>
        <taxon>Diptera</taxon>
        <taxon>Nematocera</taxon>
        <taxon>Chironomoidea</taxon>
        <taxon>Chironomidae</taxon>
        <taxon>Chironominae</taxon>
        <taxon>Chironomus</taxon>
    </lineage>
</organism>
<proteinExistence type="predicted"/>
<dbReference type="OrthoDB" id="10624141at2759"/>
<evidence type="ECO:0000313" key="3">
    <source>
        <dbReference type="Proteomes" id="UP001153620"/>
    </source>
</evidence>
<sequence>MESSKVNASTAISSTSSSPKSKILPVVLLSAFPLNLWNGKEKVNIKKRTQPYERTSCTNCNKQTSNQQPTNTGTTISVPSSTTKTETSFSSAIKVSSMFQSPMFILPILPTKTASVQPKSLPNIYNNQHQQQPFSTIYHAKKVGTDETSLTTINNVPLQTQQRNIAIMDHHGVEEQQEHHENYLTNEATRGLLIINYVNKWLEIFYNLEKKKNLKDLQDMMVWALFKS</sequence>
<keyword evidence="3" id="KW-1185">Reference proteome</keyword>
<dbReference type="AlphaFoldDB" id="A0A9N9S1D4"/>
<reference evidence="2" key="1">
    <citation type="submission" date="2022-01" db="EMBL/GenBank/DDBJ databases">
        <authorList>
            <person name="King R."/>
        </authorList>
    </citation>
    <scope>NUCLEOTIDE SEQUENCE</scope>
</reference>
<reference evidence="2" key="2">
    <citation type="submission" date="2022-10" db="EMBL/GenBank/DDBJ databases">
        <authorList>
            <consortium name="ENA_rothamsted_submissions"/>
            <consortium name="culmorum"/>
            <person name="King R."/>
        </authorList>
    </citation>
    <scope>NUCLEOTIDE SEQUENCE</scope>
</reference>
<dbReference type="Proteomes" id="UP001153620">
    <property type="component" value="Chromosome 3"/>
</dbReference>
<gene>
    <name evidence="2" type="ORF">CHIRRI_LOCUS9252</name>
</gene>
<protein>
    <submittedName>
        <fullName evidence="2">Uncharacterized protein</fullName>
    </submittedName>
</protein>
<dbReference type="EMBL" id="OU895879">
    <property type="protein sequence ID" value="CAG9806392.1"/>
    <property type="molecule type" value="Genomic_DNA"/>
</dbReference>
<feature type="region of interest" description="Disordered" evidence="1">
    <location>
        <begin position="56"/>
        <end position="83"/>
    </location>
</feature>
<feature type="compositionally biased region" description="Polar residues" evidence="1">
    <location>
        <begin position="56"/>
        <end position="79"/>
    </location>
</feature>
<evidence type="ECO:0000256" key="1">
    <source>
        <dbReference type="SAM" id="MobiDB-lite"/>
    </source>
</evidence>
<evidence type="ECO:0000313" key="2">
    <source>
        <dbReference type="EMBL" id="CAG9806392.1"/>
    </source>
</evidence>